<dbReference type="PANTHER" id="PTHR31605">
    <property type="entry name" value="GLYCEROL-3-PHOSPHATE O-ACYLTRANSFERASE 1"/>
    <property type="match status" value="1"/>
</dbReference>
<dbReference type="Proteomes" id="UP000799779">
    <property type="component" value="Unassembled WGS sequence"/>
</dbReference>
<feature type="transmembrane region" description="Helical" evidence="2">
    <location>
        <begin position="476"/>
        <end position="498"/>
    </location>
</feature>
<dbReference type="GO" id="GO:0008654">
    <property type="term" value="P:phospholipid biosynthetic process"/>
    <property type="evidence" value="ECO:0007669"/>
    <property type="project" value="TreeGrafter"/>
</dbReference>
<protein>
    <submittedName>
        <fullName evidence="4">CTR1 suppressor protein</fullName>
    </submittedName>
</protein>
<feature type="domain" description="Phospholipid/glycerol acyltransferase" evidence="3">
    <location>
        <begin position="39"/>
        <end position="278"/>
    </location>
</feature>
<dbReference type="AlphaFoldDB" id="A0A6A5WJ65"/>
<dbReference type="InterPro" id="IPR052744">
    <property type="entry name" value="GPAT/DAPAT"/>
</dbReference>
<dbReference type="SMART" id="SM00563">
    <property type="entry name" value="PlsC"/>
    <property type="match status" value="1"/>
</dbReference>
<feature type="compositionally biased region" description="Low complexity" evidence="1">
    <location>
        <begin position="699"/>
        <end position="717"/>
    </location>
</feature>
<dbReference type="SUPFAM" id="SSF69593">
    <property type="entry name" value="Glycerol-3-phosphate (1)-acyltransferase"/>
    <property type="match status" value="1"/>
</dbReference>
<dbReference type="GO" id="GO:0004366">
    <property type="term" value="F:glycerol-3-phosphate O-acyltransferase activity"/>
    <property type="evidence" value="ECO:0007669"/>
    <property type="project" value="TreeGrafter"/>
</dbReference>
<feature type="transmembrane region" description="Helical" evidence="2">
    <location>
        <begin position="510"/>
        <end position="532"/>
    </location>
</feature>
<keyword evidence="2" id="KW-0472">Membrane</keyword>
<gene>
    <name evidence="4" type="ORF">P154DRAFT_432154</name>
</gene>
<dbReference type="EMBL" id="ML977580">
    <property type="protein sequence ID" value="KAF2001883.1"/>
    <property type="molecule type" value="Genomic_DNA"/>
</dbReference>
<evidence type="ECO:0000313" key="4">
    <source>
        <dbReference type="EMBL" id="KAF2001883.1"/>
    </source>
</evidence>
<organism evidence="4 5">
    <name type="scientific">Amniculicola lignicola CBS 123094</name>
    <dbReference type="NCBI Taxonomy" id="1392246"/>
    <lineage>
        <taxon>Eukaryota</taxon>
        <taxon>Fungi</taxon>
        <taxon>Dikarya</taxon>
        <taxon>Ascomycota</taxon>
        <taxon>Pezizomycotina</taxon>
        <taxon>Dothideomycetes</taxon>
        <taxon>Pleosporomycetidae</taxon>
        <taxon>Pleosporales</taxon>
        <taxon>Amniculicolaceae</taxon>
        <taxon>Amniculicola</taxon>
    </lineage>
</organism>
<keyword evidence="2" id="KW-1133">Transmembrane helix</keyword>
<proteinExistence type="predicted"/>
<reference evidence="4" key="1">
    <citation type="journal article" date="2020" name="Stud. Mycol.">
        <title>101 Dothideomycetes genomes: a test case for predicting lifestyles and emergence of pathogens.</title>
        <authorList>
            <person name="Haridas S."/>
            <person name="Albert R."/>
            <person name="Binder M."/>
            <person name="Bloem J."/>
            <person name="Labutti K."/>
            <person name="Salamov A."/>
            <person name="Andreopoulos B."/>
            <person name="Baker S."/>
            <person name="Barry K."/>
            <person name="Bills G."/>
            <person name="Bluhm B."/>
            <person name="Cannon C."/>
            <person name="Castanera R."/>
            <person name="Culley D."/>
            <person name="Daum C."/>
            <person name="Ezra D."/>
            <person name="Gonzalez J."/>
            <person name="Henrissat B."/>
            <person name="Kuo A."/>
            <person name="Liang C."/>
            <person name="Lipzen A."/>
            <person name="Lutzoni F."/>
            <person name="Magnuson J."/>
            <person name="Mondo S."/>
            <person name="Nolan M."/>
            <person name="Ohm R."/>
            <person name="Pangilinan J."/>
            <person name="Park H.-J."/>
            <person name="Ramirez L."/>
            <person name="Alfaro M."/>
            <person name="Sun H."/>
            <person name="Tritt A."/>
            <person name="Yoshinaga Y."/>
            <person name="Zwiers L.-H."/>
            <person name="Turgeon B."/>
            <person name="Goodwin S."/>
            <person name="Spatafora J."/>
            <person name="Crous P."/>
            <person name="Grigoriev I."/>
        </authorList>
    </citation>
    <scope>NUCLEOTIDE SEQUENCE</scope>
    <source>
        <strain evidence="4">CBS 123094</strain>
    </source>
</reference>
<evidence type="ECO:0000256" key="1">
    <source>
        <dbReference type="SAM" id="MobiDB-lite"/>
    </source>
</evidence>
<name>A0A6A5WJ65_9PLEO</name>
<accession>A0A6A5WJ65</accession>
<feature type="compositionally biased region" description="Polar residues" evidence="1">
    <location>
        <begin position="615"/>
        <end position="625"/>
    </location>
</feature>
<dbReference type="Pfam" id="PF01553">
    <property type="entry name" value="Acyltransferase"/>
    <property type="match status" value="1"/>
</dbReference>
<dbReference type="InterPro" id="IPR002123">
    <property type="entry name" value="Plipid/glycerol_acylTrfase"/>
</dbReference>
<feature type="region of interest" description="Disordered" evidence="1">
    <location>
        <begin position="687"/>
        <end position="735"/>
    </location>
</feature>
<evidence type="ECO:0000256" key="2">
    <source>
        <dbReference type="SAM" id="Phobius"/>
    </source>
</evidence>
<evidence type="ECO:0000259" key="3">
    <source>
        <dbReference type="SMART" id="SM00563"/>
    </source>
</evidence>
<dbReference type="PANTHER" id="PTHR31605:SF0">
    <property type="entry name" value="GLYCEROL-3-PHOSPHATE O-ACYLTRANSFERASE 1"/>
    <property type="match status" value="1"/>
</dbReference>
<dbReference type="GO" id="GO:0016287">
    <property type="term" value="F:glycerone-phosphate O-acyltransferase activity"/>
    <property type="evidence" value="ECO:0007669"/>
    <property type="project" value="TreeGrafter"/>
</dbReference>
<keyword evidence="5" id="KW-1185">Reference proteome</keyword>
<feature type="transmembrane region" description="Helical" evidence="2">
    <location>
        <begin position="425"/>
        <end position="445"/>
    </location>
</feature>
<sequence>MNVWVYDVFLWVFTIIIDLFFREIHPRSSWKIPDQGPVIFVCAPHANQFVDPLIVMRVVKKEKKRRIHVLTAEKSMKRSFVGRMAALTGAVPVGRAMDLTKPAPGKIYLPRPINDPCIIHGSGVNFQDKAFEAGGLLVLPQINGIAASAEIKEIRGPEEIVLKRPFKGGVALQQLTGRNDMTEDGEFVNAAEARDGPAEGHEGTNFKVAPKLNQQGVYDRVHDVLHKNGTIGIFPEGGSHDRTELLPLKAGVAIMALGTLAEFPECNLKIIPVGMNYFHAHKFRSRAVIEFGTPLEVSPDLVEMYKGGDRRDAIASVLETVRQGLMAVTVTAPDYETLMLTQAVRRLYNTKGKDLPLGRIVELNRRLAQGYAKYKDDPRVSGLKADVIDYNKKLLALNMRDHQVSYGKKRWINIFFLLIYRLGKIISLTALVAPGALLFSLVFLFGKIISIKKSREALAASTVKIEAKDVLATWKILVALAVAPLSYLWWITIFTYWYKQNGIQGYFAPGWPTSLVVTIQMVVYPCICYSSLRFGEVGMDIVKSLWPLFNMLLPGTNGQMIKLQKRRSVLAERVNALINELGPEMYEDFEAKRIISGEMPRTPGGREAAKDSYFSDATSPTSERPPSSHLPRNESFGDLNNTDFFSTRPSTPKKSRSRTSSTGGFKIMPFSTIDGKSSLKEVNRGIKEAMKMRGRRRSSAAGVGEGYESSESGTSEGSEGRGWEGEGLQMTKKNR</sequence>
<feature type="region of interest" description="Disordered" evidence="1">
    <location>
        <begin position="597"/>
        <end position="671"/>
    </location>
</feature>
<evidence type="ECO:0000313" key="5">
    <source>
        <dbReference type="Proteomes" id="UP000799779"/>
    </source>
</evidence>
<dbReference type="OrthoDB" id="2427554at2759"/>
<keyword evidence="2" id="KW-0812">Transmembrane</keyword>